<sequence length="82" mass="9673">MCLATIPGTDETHQGHNHGQGKSYHYQTGRLHMLKPKSVSHIPWCLNFLQLLITAMNFREDWRSKKCLFTLSFWYNQFLFAT</sequence>
<name>A0A061H0F3_THECC</name>
<dbReference type="Gramene" id="EOY34684">
    <property type="protein sequence ID" value="EOY34684"/>
    <property type="gene ID" value="TCM_042276"/>
</dbReference>
<dbReference type="EMBL" id="CM001887">
    <property type="protein sequence ID" value="EOY34684.1"/>
    <property type="molecule type" value="Genomic_DNA"/>
</dbReference>
<dbReference type="InParanoid" id="A0A061H0F3"/>
<reference evidence="2 3" key="1">
    <citation type="journal article" date="2013" name="Genome Biol.">
        <title>The genome sequence of the most widely cultivated cacao type and its use to identify candidate genes regulating pod color.</title>
        <authorList>
            <person name="Motamayor J.C."/>
            <person name="Mockaitis K."/>
            <person name="Schmutz J."/>
            <person name="Haiminen N."/>
            <person name="Iii D.L."/>
            <person name="Cornejo O."/>
            <person name="Findley S.D."/>
            <person name="Zheng P."/>
            <person name="Utro F."/>
            <person name="Royaert S."/>
            <person name="Saski C."/>
            <person name="Jenkins J."/>
            <person name="Podicheti R."/>
            <person name="Zhao M."/>
            <person name="Scheffler B.E."/>
            <person name="Stack J.C."/>
            <person name="Feltus F.A."/>
            <person name="Mustiga G.M."/>
            <person name="Amores F."/>
            <person name="Phillips W."/>
            <person name="Marelli J.P."/>
            <person name="May G.D."/>
            <person name="Shapiro H."/>
            <person name="Ma J."/>
            <person name="Bustamante C.D."/>
            <person name="Schnell R.J."/>
            <person name="Main D."/>
            <person name="Gilbert D."/>
            <person name="Parida L."/>
            <person name="Kuhn D.N."/>
        </authorList>
    </citation>
    <scope>NUCLEOTIDE SEQUENCE [LARGE SCALE GENOMIC DNA]</scope>
    <source>
        <strain evidence="3">cv. Matina 1-6</strain>
    </source>
</reference>
<feature type="region of interest" description="Disordered" evidence="1">
    <location>
        <begin position="1"/>
        <end position="20"/>
    </location>
</feature>
<gene>
    <name evidence="2" type="ORF">TCM_042276</name>
</gene>
<dbReference type="Proteomes" id="UP000026915">
    <property type="component" value="Chromosome 9"/>
</dbReference>
<keyword evidence="3" id="KW-1185">Reference proteome</keyword>
<evidence type="ECO:0000313" key="3">
    <source>
        <dbReference type="Proteomes" id="UP000026915"/>
    </source>
</evidence>
<evidence type="ECO:0000256" key="1">
    <source>
        <dbReference type="SAM" id="MobiDB-lite"/>
    </source>
</evidence>
<proteinExistence type="predicted"/>
<accession>A0A061H0F3</accession>
<organism evidence="2 3">
    <name type="scientific">Theobroma cacao</name>
    <name type="common">Cacao</name>
    <name type="synonym">Cocoa</name>
    <dbReference type="NCBI Taxonomy" id="3641"/>
    <lineage>
        <taxon>Eukaryota</taxon>
        <taxon>Viridiplantae</taxon>
        <taxon>Streptophyta</taxon>
        <taxon>Embryophyta</taxon>
        <taxon>Tracheophyta</taxon>
        <taxon>Spermatophyta</taxon>
        <taxon>Magnoliopsida</taxon>
        <taxon>eudicotyledons</taxon>
        <taxon>Gunneridae</taxon>
        <taxon>Pentapetalae</taxon>
        <taxon>rosids</taxon>
        <taxon>malvids</taxon>
        <taxon>Malvales</taxon>
        <taxon>Malvaceae</taxon>
        <taxon>Byttnerioideae</taxon>
        <taxon>Theobroma</taxon>
    </lineage>
</organism>
<dbReference type="AlphaFoldDB" id="A0A061H0F3"/>
<protein>
    <submittedName>
        <fullName evidence="2">Uncharacterized protein</fullName>
    </submittedName>
</protein>
<dbReference type="HOGENOM" id="CLU_2563059_0_0_1"/>
<evidence type="ECO:0000313" key="2">
    <source>
        <dbReference type="EMBL" id="EOY34684.1"/>
    </source>
</evidence>